<comment type="subcellular location">
    <subcellularLocation>
        <location evidence="1">Host nucleus</location>
    </subcellularLocation>
    <subcellularLocation>
        <location evidence="2">Secreted</location>
    </subcellularLocation>
</comment>
<evidence type="ECO:0000256" key="4">
    <source>
        <dbReference type="ARBA" id="ARBA00022562"/>
    </source>
</evidence>
<dbReference type="GO" id="GO:0005576">
    <property type="term" value="C:extracellular region"/>
    <property type="evidence" value="ECO:0007669"/>
    <property type="project" value="UniProtKB-SubCell"/>
</dbReference>
<comment type="similarity">
    <text evidence="6">Belongs to the NleE/OspZ family.</text>
</comment>
<dbReference type="GO" id="GO:0008168">
    <property type="term" value="F:methyltransferase activity"/>
    <property type="evidence" value="ECO:0007669"/>
    <property type="project" value="UniProtKB-KW"/>
</dbReference>
<organism evidence="7">
    <name type="scientific">Salmonella enterica subsp. arizonae serovar 18:z4,z32:-</name>
    <dbReference type="NCBI Taxonomy" id="1967581"/>
    <lineage>
        <taxon>Bacteria</taxon>
        <taxon>Pseudomonadati</taxon>
        <taxon>Pseudomonadota</taxon>
        <taxon>Gammaproteobacteria</taxon>
        <taxon>Enterobacterales</taxon>
        <taxon>Enterobacteriaceae</taxon>
        <taxon>Salmonella</taxon>
    </lineage>
</organism>
<keyword evidence="7" id="KW-0808">Transferase</keyword>
<keyword evidence="4" id="KW-1048">Host nucleus</keyword>
<keyword evidence="3" id="KW-0964">Secreted</keyword>
<evidence type="ECO:0000256" key="2">
    <source>
        <dbReference type="ARBA" id="ARBA00004613"/>
    </source>
</evidence>
<evidence type="ECO:0000313" key="7">
    <source>
        <dbReference type="EMBL" id="HAE8122051.1"/>
    </source>
</evidence>
<gene>
    <name evidence="7" type="ORF">G4Q37_004204</name>
</gene>
<keyword evidence="5" id="KW-0843">Virulence</keyword>
<dbReference type="EMBL" id="DAATDE010000040">
    <property type="protein sequence ID" value="HAE8122051.1"/>
    <property type="molecule type" value="Genomic_DNA"/>
</dbReference>
<evidence type="ECO:0000256" key="3">
    <source>
        <dbReference type="ARBA" id="ARBA00022525"/>
    </source>
</evidence>
<accession>A0A737CCN3</accession>
<evidence type="ECO:0000256" key="6">
    <source>
        <dbReference type="ARBA" id="ARBA00038516"/>
    </source>
</evidence>
<evidence type="ECO:0000256" key="1">
    <source>
        <dbReference type="ARBA" id="ARBA00004147"/>
    </source>
</evidence>
<dbReference type="Pfam" id="PF20798">
    <property type="entry name" value="NleE"/>
    <property type="match status" value="1"/>
</dbReference>
<sequence length="313" mass="36164">MKIPSINNQNISFSDRINAIDIIMKTYPDVTPYFFMEKPNIYDQKYISGITREQSVFKVNGYINKKAELTHYMQRMYSGSHINFKTISRDEANTSEGSWLTVITGKRPMGQFSVDSLYSPVLHSLLELPNIGCKIFPKEDNSFLYIIVVYRKDCAQGEQYADRFIELYNKKRELMCDMSDESNELKTIKSELVVAREMGTILSYLPEEIDNYISKMNLLLLKKLINITTRVRSIKIVFVSFVSFPEDMRANIRLIPLHIYTRHTSSCMCIGCAHSPQSLTGVSSWEFAPLPPSCNSNYLGYNLRKLHISKYLE</sequence>
<proteinExistence type="inferred from homology"/>
<dbReference type="AlphaFoldDB" id="A0A737CCN3"/>
<dbReference type="NCBIfam" id="NF033830">
    <property type="entry name" value="NleE_fam_methyl"/>
    <property type="match status" value="1"/>
</dbReference>
<keyword evidence="7" id="KW-0489">Methyltransferase</keyword>
<dbReference type="InterPro" id="IPR048901">
    <property type="entry name" value="NleE/OspZ"/>
</dbReference>
<reference evidence="7" key="2">
    <citation type="submission" date="2018-07" db="EMBL/GenBank/DDBJ databases">
        <authorList>
            <consortium name="NCBI Pathogen Detection Project"/>
        </authorList>
    </citation>
    <scope>NUCLEOTIDE SEQUENCE</scope>
    <source>
        <strain evidence="7">98-84</strain>
    </source>
</reference>
<evidence type="ECO:0000256" key="5">
    <source>
        <dbReference type="ARBA" id="ARBA00023026"/>
    </source>
</evidence>
<dbReference type="GO" id="GO:0042025">
    <property type="term" value="C:host cell nucleus"/>
    <property type="evidence" value="ECO:0007669"/>
    <property type="project" value="UniProtKB-SubCell"/>
</dbReference>
<dbReference type="GO" id="GO:0032259">
    <property type="term" value="P:methylation"/>
    <property type="evidence" value="ECO:0007669"/>
    <property type="project" value="UniProtKB-KW"/>
</dbReference>
<name>A0A737CCN3_SALER</name>
<comment type="caution">
    <text evidence="7">The sequence shown here is derived from an EMBL/GenBank/DDBJ whole genome shotgun (WGS) entry which is preliminary data.</text>
</comment>
<reference evidence="7" key="1">
    <citation type="journal article" date="2018" name="Genome Biol.">
        <title>SKESA: strategic k-mer extension for scrupulous assemblies.</title>
        <authorList>
            <person name="Souvorov A."/>
            <person name="Agarwala R."/>
            <person name="Lipman D.J."/>
        </authorList>
    </citation>
    <scope>NUCLEOTIDE SEQUENCE</scope>
    <source>
        <strain evidence="7">98-84</strain>
    </source>
</reference>
<protein>
    <submittedName>
        <fullName evidence="7">NleE/OspZ family T3SS effector cysteine methyltransferase</fullName>
    </submittedName>
</protein>